<dbReference type="AlphaFoldDB" id="A0AAD1YJZ2"/>
<protein>
    <submittedName>
        <fullName evidence="5">Uncharacterized protein</fullName>
    </submittedName>
</protein>
<evidence type="ECO:0000256" key="1">
    <source>
        <dbReference type="ARBA" id="ARBA00004906"/>
    </source>
</evidence>
<evidence type="ECO:0000256" key="3">
    <source>
        <dbReference type="SAM" id="MobiDB-lite"/>
    </source>
</evidence>
<dbReference type="SUPFAM" id="SSF50978">
    <property type="entry name" value="WD40 repeat-like"/>
    <property type="match status" value="1"/>
</dbReference>
<evidence type="ECO:0000256" key="4">
    <source>
        <dbReference type="SAM" id="Phobius"/>
    </source>
</evidence>
<dbReference type="GO" id="GO:0005634">
    <property type="term" value="C:nucleus"/>
    <property type="evidence" value="ECO:0007669"/>
    <property type="project" value="TreeGrafter"/>
</dbReference>
<dbReference type="InterPro" id="IPR015943">
    <property type="entry name" value="WD40/YVTN_repeat-like_dom_sf"/>
</dbReference>
<evidence type="ECO:0000256" key="2">
    <source>
        <dbReference type="ARBA" id="ARBA00022786"/>
    </source>
</evidence>
<feature type="transmembrane region" description="Helical" evidence="4">
    <location>
        <begin position="306"/>
        <end position="323"/>
    </location>
</feature>
<reference evidence="5" key="1">
    <citation type="submission" date="2023-05" db="EMBL/GenBank/DDBJ databases">
        <authorList>
            <person name="Huff M."/>
        </authorList>
    </citation>
    <scope>NUCLEOTIDE SEQUENCE</scope>
</reference>
<dbReference type="PANTHER" id="PTHR22852">
    <property type="entry name" value="LETHAL 2 DENTICLELESS PROTEIN RETINOIC ACID-REGULATED NUCLEAR MATRIX-ASSOCIATED PROTEIN"/>
    <property type="match status" value="1"/>
</dbReference>
<dbReference type="InterPro" id="IPR051865">
    <property type="entry name" value="WD-repeat_CDT2_adapter"/>
</dbReference>
<evidence type="ECO:0000313" key="6">
    <source>
        <dbReference type="Proteomes" id="UP000834106"/>
    </source>
</evidence>
<dbReference type="GO" id="GO:0043161">
    <property type="term" value="P:proteasome-mediated ubiquitin-dependent protein catabolic process"/>
    <property type="evidence" value="ECO:0007669"/>
    <property type="project" value="TreeGrafter"/>
</dbReference>
<sequence>MLFRTLIKLSSTSESIESSRLDIFEEGLPIESLHCVVLGERERKELTKLRVLNWVILKIKVWDTQEKKCIRALMGNTGSVKLLVPILLLRLRPASGSRDGSFDLWDTRCSDITSHKLCVSPITTIINNTCEAHLSRGRRWLRRGKAESMSITSVLYLEDEVSIAMAGAVDSVIKFWDTRHLKGPVTQACPYYESSAKSSCYSNTISPPSIRKRVMALPRMEHRKLFADETLSTKSDTKNWTSNDVSHVNLPRSSRLHEIGTLESQKKRISFNSEVNKNLEKTPEAEMKSPSSVLNPPSLKRGNSRLLSSFLIELLIVLFIYSYCIV</sequence>
<proteinExistence type="predicted"/>
<dbReference type="EMBL" id="OU503036">
    <property type="protein sequence ID" value="CAI9752624.1"/>
    <property type="molecule type" value="Genomic_DNA"/>
</dbReference>
<dbReference type="PANTHER" id="PTHR22852:SF0">
    <property type="entry name" value="DENTICLELESS PROTEIN HOMOLOG"/>
    <property type="match status" value="1"/>
</dbReference>
<name>A0AAD1YJZ2_9LAMI</name>
<organism evidence="5 6">
    <name type="scientific">Fraxinus pennsylvanica</name>
    <dbReference type="NCBI Taxonomy" id="56036"/>
    <lineage>
        <taxon>Eukaryota</taxon>
        <taxon>Viridiplantae</taxon>
        <taxon>Streptophyta</taxon>
        <taxon>Embryophyta</taxon>
        <taxon>Tracheophyta</taxon>
        <taxon>Spermatophyta</taxon>
        <taxon>Magnoliopsida</taxon>
        <taxon>eudicotyledons</taxon>
        <taxon>Gunneridae</taxon>
        <taxon>Pentapetalae</taxon>
        <taxon>asterids</taxon>
        <taxon>lamiids</taxon>
        <taxon>Lamiales</taxon>
        <taxon>Oleaceae</taxon>
        <taxon>Oleeae</taxon>
        <taxon>Fraxinus</taxon>
    </lineage>
</organism>
<comment type="pathway">
    <text evidence="1">Protein modification; protein ubiquitination.</text>
</comment>
<keyword evidence="4" id="KW-1133">Transmembrane helix</keyword>
<dbReference type="Gene3D" id="2.130.10.10">
    <property type="entry name" value="YVTN repeat-like/Quinoprotein amine dehydrogenase"/>
    <property type="match status" value="1"/>
</dbReference>
<gene>
    <name evidence="5" type="ORF">FPE_LOCUS55</name>
</gene>
<keyword evidence="6" id="KW-1185">Reference proteome</keyword>
<feature type="region of interest" description="Disordered" evidence="3">
    <location>
        <begin position="278"/>
        <end position="298"/>
    </location>
</feature>
<dbReference type="GO" id="GO:0030674">
    <property type="term" value="F:protein-macromolecule adaptor activity"/>
    <property type="evidence" value="ECO:0007669"/>
    <property type="project" value="TreeGrafter"/>
</dbReference>
<dbReference type="Proteomes" id="UP000834106">
    <property type="component" value="Chromosome 1"/>
</dbReference>
<feature type="compositionally biased region" description="Basic and acidic residues" evidence="3">
    <location>
        <begin position="278"/>
        <end position="287"/>
    </location>
</feature>
<keyword evidence="4" id="KW-0472">Membrane</keyword>
<evidence type="ECO:0000313" key="5">
    <source>
        <dbReference type="EMBL" id="CAI9752624.1"/>
    </source>
</evidence>
<accession>A0AAD1YJZ2</accession>
<dbReference type="InterPro" id="IPR036322">
    <property type="entry name" value="WD40_repeat_dom_sf"/>
</dbReference>
<keyword evidence="4" id="KW-0812">Transmembrane</keyword>
<keyword evidence="2" id="KW-0833">Ubl conjugation pathway</keyword>